<evidence type="ECO:0000256" key="1">
    <source>
        <dbReference type="ARBA" id="ARBA00023125"/>
    </source>
</evidence>
<dbReference type="InterPro" id="IPR009057">
    <property type="entry name" value="Homeodomain-like_sf"/>
</dbReference>
<feature type="DNA-binding region" description="H-T-H motif" evidence="2">
    <location>
        <begin position="39"/>
        <end position="58"/>
    </location>
</feature>
<evidence type="ECO:0000256" key="2">
    <source>
        <dbReference type="PROSITE-ProRule" id="PRU00335"/>
    </source>
</evidence>
<dbReference type="RefSeq" id="WP_184628529.1">
    <property type="nucleotide sequence ID" value="NZ_JACHCC010000013.1"/>
</dbReference>
<sequence length="219" mass="24900">MLEKTVLSKTEPKNRKLTERKLIDAVGDIIRSNGYTGLGVNAIAKNAGVSKKLIYRYFGTVDALIETYLVEKDYWVTFSKKVSDAVDVANKKQPMIEFISSILENQFEFFFNEDEMQRIILWEISEKTSMLNELCKKREVMGEELLKLTDPYFKDSEVNFRAVSAIIVCGIYYAVLHAKKNSSTICGLDLNTEAGRNEITKAVRKIVELSFGSKKKKAV</sequence>
<evidence type="ECO:0000313" key="5">
    <source>
        <dbReference type="Proteomes" id="UP000521017"/>
    </source>
</evidence>
<dbReference type="InterPro" id="IPR050109">
    <property type="entry name" value="HTH-type_TetR-like_transc_reg"/>
</dbReference>
<dbReference type="SUPFAM" id="SSF46689">
    <property type="entry name" value="Homeodomain-like"/>
    <property type="match status" value="1"/>
</dbReference>
<proteinExistence type="predicted"/>
<evidence type="ECO:0000313" key="4">
    <source>
        <dbReference type="EMBL" id="MBB6502267.1"/>
    </source>
</evidence>
<feature type="domain" description="HTH tetR-type" evidence="3">
    <location>
        <begin position="16"/>
        <end position="76"/>
    </location>
</feature>
<organism evidence="4 5">
    <name type="scientific">Pedobacter cryoconitis</name>
    <dbReference type="NCBI Taxonomy" id="188932"/>
    <lineage>
        <taxon>Bacteria</taxon>
        <taxon>Pseudomonadati</taxon>
        <taxon>Bacteroidota</taxon>
        <taxon>Sphingobacteriia</taxon>
        <taxon>Sphingobacteriales</taxon>
        <taxon>Sphingobacteriaceae</taxon>
        <taxon>Pedobacter</taxon>
    </lineage>
</organism>
<dbReference type="PANTHER" id="PTHR30328">
    <property type="entry name" value="TRANSCRIPTIONAL REPRESSOR"/>
    <property type="match status" value="1"/>
</dbReference>
<dbReference type="PRINTS" id="PR00455">
    <property type="entry name" value="HTHTETR"/>
</dbReference>
<dbReference type="AlphaFoldDB" id="A0A7X0J8J3"/>
<comment type="caution">
    <text evidence="4">The sequence shown here is derived from an EMBL/GenBank/DDBJ whole genome shotgun (WGS) entry which is preliminary data.</text>
</comment>
<reference evidence="4 5" key="1">
    <citation type="submission" date="2020-08" db="EMBL/GenBank/DDBJ databases">
        <title>Genomic Encyclopedia of Type Strains, Phase IV (KMG-V): Genome sequencing to study the core and pangenomes of soil and plant-associated prokaryotes.</title>
        <authorList>
            <person name="Whitman W."/>
        </authorList>
    </citation>
    <scope>NUCLEOTIDE SEQUENCE [LARGE SCALE GENOMIC DNA]</scope>
    <source>
        <strain evidence="4 5">M2T3</strain>
    </source>
</reference>
<dbReference type="EMBL" id="JACHCC010000013">
    <property type="protein sequence ID" value="MBB6502267.1"/>
    <property type="molecule type" value="Genomic_DNA"/>
</dbReference>
<dbReference type="InterPro" id="IPR001647">
    <property type="entry name" value="HTH_TetR"/>
</dbReference>
<dbReference type="Pfam" id="PF00440">
    <property type="entry name" value="TetR_N"/>
    <property type="match status" value="1"/>
</dbReference>
<dbReference type="PANTHER" id="PTHR30328:SF54">
    <property type="entry name" value="HTH-TYPE TRANSCRIPTIONAL REPRESSOR SCO4008"/>
    <property type="match status" value="1"/>
</dbReference>
<dbReference type="GO" id="GO:0003677">
    <property type="term" value="F:DNA binding"/>
    <property type="evidence" value="ECO:0007669"/>
    <property type="project" value="UniProtKB-UniRule"/>
</dbReference>
<accession>A0A7X0J8J3</accession>
<dbReference type="PROSITE" id="PS50977">
    <property type="entry name" value="HTH_TETR_2"/>
    <property type="match status" value="1"/>
</dbReference>
<keyword evidence="1 2" id="KW-0238">DNA-binding</keyword>
<dbReference type="Gene3D" id="1.10.357.10">
    <property type="entry name" value="Tetracycline Repressor, domain 2"/>
    <property type="match status" value="1"/>
</dbReference>
<protein>
    <submittedName>
        <fullName evidence="4">AcrR family transcriptional regulator</fullName>
    </submittedName>
</protein>
<gene>
    <name evidence="4" type="ORF">HDF25_004446</name>
</gene>
<dbReference type="Proteomes" id="UP000521017">
    <property type="component" value="Unassembled WGS sequence"/>
</dbReference>
<evidence type="ECO:0000259" key="3">
    <source>
        <dbReference type="PROSITE" id="PS50977"/>
    </source>
</evidence>
<name>A0A7X0J8J3_9SPHI</name>